<protein>
    <submittedName>
        <fullName evidence="1">Uncharacterized protein</fullName>
    </submittedName>
</protein>
<accession>A0A4R5KXR9</accession>
<gene>
    <name evidence="1" type="ORF">E1757_04480</name>
</gene>
<dbReference type="GO" id="GO:0003677">
    <property type="term" value="F:DNA binding"/>
    <property type="evidence" value="ECO:0007669"/>
    <property type="project" value="InterPro"/>
</dbReference>
<dbReference type="OrthoDB" id="9797501at2"/>
<keyword evidence="2" id="KW-1185">Reference proteome</keyword>
<sequence length="176" mass="19964">MVMKFGYVRARTKKEINSFYEQVKPDELFVDLANAFGESEGLQLAKMLKTATANDTIVFRGFSQLADSTEELSKLLSTLLTIDAKLTILDEEDGGLLMNDLSLKVVDYIYRFEAAKEKAVFARETKTGRKAMEYPTNFYDVYKDYASGSIKAAKAIELLGLKNRAKFYELVRMFEA</sequence>
<evidence type="ECO:0000313" key="1">
    <source>
        <dbReference type="EMBL" id="TDG00872.1"/>
    </source>
</evidence>
<dbReference type="InterPro" id="IPR036162">
    <property type="entry name" value="Resolvase-like_N_sf"/>
</dbReference>
<dbReference type="Gene3D" id="3.40.50.1390">
    <property type="entry name" value="Resolvase, N-terminal catalytic domain"/>
    <property type="match status" value="1"/>
</dbReference>
<dbReference type="EMBL" id="SMRT01000001">
    <property type="protein sequence ID" value="TDG00872.1"/>
    <property type="molecule type" value="Genomic_DNA"/>
</dbReference>
<dbReference type="SUPFAM" id="SSF53041">
    <property type="entry name" value="Resolvase-like"/>
    <property type="match status" value="1"/>
</dbReference>
<dbReference type="AlphaFoldDB" id="A0A4R5KXR9"/>
<evidence type="ECO:0000313" key="2">
    <source>
        <dbReference type="Proteomes" id="UP000295636"/>
    </source>
</evidence>
<dbReference type="Proteomes" id="UP000295636">
    <property type="component" value="Unassembled WGS sequence"/>
</dbReference>
<name>A0A4R5KXR9_9BACL</name>
<dbReference type="GO" id="GO:0000150">
    <property type="term" value="F:DNA strand exchange activity"/>
    <property type="evidence" value="ECO:0007669"/>
    <property type="project" value="InterPro"/>
</dbReference>
<organism evidence="1 2">
    <name type="scientific">Paenibacillus piri</name>
    <dbReference type="NCBI Taxonomy" id="2547395"/>
    <lineage>
        <taxon>Bacteria</taxon>
        <taxon>Bacillati</taxon>
        <taxon>Bacillota</taxon>
        <taxon>Bacilli</taxon>
        <taxon>Bacillales</taxon>
        <taxon>Paenibacillaceae</taxon>
        <taxon>Paenibacillus</taxon>
    </lineage>
</organism>
<proteinExistence type="predicted"/>
<comment type="caution">
    <text evidence="1">The sequence shown here is derived from an EMBL/GenBank/DDBJ whole genome shotgun (WGS) entry which is preliminary data.</text>
</comment>
<reference evidence="1 2" key="1">
    <citation type="submission" date="2019-03" db="EMBL/GenBank/DDBJ databases">
        <title>This is whole genome sequence of Paenibacillus sp MS74 strain.</title>
        <authorList>
            <person name="Trinh H.N."/>
        </authorList>
    </citation>
    <scope>NUCLEOTIDE SEQUENCE [LARGE SCALE GENOMIC DNA]</scope>
    <source>
        <strain evidence="1 2">MS74</strain>
    </source>
</reference>